<dbReference type="EMBL" id="MK072441">
    <property type="protein sequence ID" value="AYV85136.1"/>
    <property type="molecule type" value="Genomic_DNA"/>
</dbReference>
<sequence>MYLKITNKNENHNGYQYRDGLNVLDKEFDNNPKNSCTEGGLY</sequence>
<proteinExistence type="predicted"/>
<name>A0A3G5AD47_9VIRU</name>
<organism evidence="1">
    <name type="scientific">Satyrvirus sp</name>
    <dbReference type="NCBI Taxonomy" id="2487771"/>
    <lineage>
        <taxon>Viruses</taxon>
        <taxon>Varidnaviria</taxon>
        <taxon>Bamfordvirae</taxon>
        <taxon>Nucleocytoviricota</taxon>
        <taxon>Megaviricetes</taxon>
        <taxon>Imitervirales</taxon>
        <taxon>Mimiviridae</taxon>
        <taxon>Megamimivirinae</taxon>
    </lineage>
</organism>
<protein>
    <submittedName>
        <fullName evidence="1">Repeat protein</fullName>
    </submittedName>
</protein>
<reference evidence="1" key="1">
    <citation type="submission" date="2018-10" db="EMBL/GenBank/DDBJ databases">
        <title>Hidden diversity of soil giant viruses.</title>
        <authorList>
            <person name="Schulz F."/>
            <person name="Alteio L."/>
            <person name="Goudeau D."/>
            <person name="Ryan E.M."/>
            <person name="Malmstrom R.R."/>
            <person name="Blanchard J."/>
            <person name="Woyke T."/>
        </authorList>
    </citation>
    <scope>NUCLEOTIDE SEQUENCE</scope>
    <source>
        <strain evidence="1">SAV1</strain>
    </source>
</reference>
<gene>
    <name evidence="1" type="ORF">Satyrvirus5_1</name>
</gene>
<feature type="non-terminal residue" evidence="1">
    <location>
        <position position="42"/>
    </location>
</feature>
<accession>A0A3G5AD47</accession>
<evidence type="ECO:0000313" key="1">
    <source>
        <dbReference type="EMBL" id="AYV85136.1"/>
    </source>
</evidence>